<protein>
    <submittedName>
        <fullName evidence="2">Uncharacterized protein</fullName>
    </submittedName>
</protein>
<gene>
    <name evidence="2" type="ORF">K504DRAFT_405454</name>
</gene>
<evidence type="ECO:0000256" key="1">
    <source>
        <dbReference type="SAM" id="MobiDB-lite"/>
    </source>
</evidence>
<proteinExistence type="predicted"/>
<reference evidence="2" key="1">
    <citation type="journal article" date="2020" name="Stud. Mycol.">
        <title>101 Dothideomycetes genomes: a test case for predicting lifestyles and emergence of pathogens.</title>
        <authorList>
            <person name="Haridas S."/>
            <person name="Albert R."/>
            <person name="Binder M."/>
            <person name="Bloem J."/>
            <person name="Labutti K."/>
            <person name="Salamov A."/>
            <person name="Andreopoulos B."/>
            <person name="Baker S."/>
            <person name="Barry K."/>
            <person name="Bills G."/>
            <person name="Bluhm B."/>
            <person name="Cannon C."/>
            <person name="Castanera R."/>
            <person name="Culley D."/>
            <person name="Daum C."/>
            <person name="Ezra D."/>
            <person name="Gonzalez J."/>
            <person name="Henrissat B."/>
            <person name="Kuo A."/>
            <person name="Liang C."/>
            <person name="Lipzen A."/>
            <person name="Lutzoni F."/>
            <person name="Magnuson J."/>
            <person name="Mondo S."/>
            <person name="Nolan M."/>
            <person name="Ohm R."/>
            <person name="Pangilinan J."/>
            <person name="Park H.-J."/>
            <person name="Ramirez L."/>
            <person name="Alfaro M."/>
            <person name="Sun H."/>
            <person name="Tritt A."/>
            <person name="Yoshinaga Y."/>
            <person name="Zwiers L.-H."/>
            <person name="Turgeon B."/>
            <person name="Goodwin S."/>
            <person name="Spatafora J."/>
            <person name="Crous P."/>
            <person name="Grigoriev I."/>
        </authorList>
    </citation>
    <scope>NUCLEOTIDE SEQUENCE</scope>
    <source>
        <strain evidence="2">CBS 279.74</strain>
    </source>
</reference>
<dbReference type="EMBL" id="MU005769">
    <property type="protein sequence ID" value="KAF2710372.1"/>
    <property type="molecule type" value="Genomic_DNA"/>
</dbReference>
<dbReference type="AlphaFoldDB" id="A0A6G1KD22"/>
<sequence>MASAVTAAMEDSCIVSSILRHLSDMKYKDRRQYGPDQPVEFLEFRPTLVPSILVNRLWAEEGTSILWARYPHLPSLKMMQPQRRQYYANKIETIFSISSPPDRPESLDYLDDLHWPNLKSLELEVDLQRHGSKFASMMHPGLEHLEISGVQSGGSSHFTDVVFPVLLASCLSLKSIRFVPETLSDNPTLHASAFYDYLDSVPSIVSVEVKATNFIDKDYLFTRLSQRVGLEGLEIDLEPGINLLPQLSDPASPSPLFSSLKRLTIMCYPEVALALPNHLEAVEELQIELGRIPDRPVQTSDLTVVEDLLAELCHCPRLRLLKIGLGLIALEFPSFHSLPRLGGAALVQLSVACPLLEDVSIFSARPSALDCSDMSSEHFDMFCKNLPRLRNLSLKLHPTTATALESTALQSLGEHCKQLELVRIKLPFQLPSLPVPSAVPEILIFDESSTSPPQSINDLVPESSGNLSGSEQGKSDLGTDHSKPINLPPLFPRLVHLAISRPETVLSVANGTFTMSSASVDDTPSDVVDPEIEEELVRTWAHPLLTHFPKLEILESWGDWVGQDHESLNYFLPTEEILASTWEFLSGAEQDLWDDEGDEDGGENWQVYDGSTDWEAASYVDQFLTINEKLRPFEDEPDGTITPGRIHDHAESFQHPGKGPVDSETSVDILPVSGHDLRETASRLDELADTGIL</sequence>
<feature type="compositionally biased region" description="Polar residues" evidence="1">
    <location>
        <begin position="450"/>
        <end position="472"/>
    </location>
</feature>
<feature type="region of interest" description="Disordered" evidence="1">
    <location>
        <begin position="450"/>
        <end position="481"/>
    </location>
</feature>
<feature type="region of interest" description="Disordered" evidence="1">
    <location>
        <begin position="643"/>
        <end position="664"/>
    </location>
</feature>
<dbReference type="OrthoDB" id="2305901at2759"/>
<evidence type="ECO:0000313" key="3">
    <source>
        <dbReference type="Proteomes" id="UP000799428"/>
    </source>
</evidence>
<accession>A0A6G1KD22</accession>
<dbReference type="Proteomes" id="UP000799428">
    <property type="component" value="Unassembled WGS sequence"/>
</dbReference>
<keyword evidence="3" id="KW-1185">Reference proteome</keyword>
<name>A0A6G1KD22_9PLEO</name>
<dbReference type="Gene3D" id="3.80.10.10">
    <property type="entry name" value="Ribonuclease Inhibitor"/>
    <property type="match status" value="1"/>
</dbReference>
<dbReference type="InterPro" id="IPR032675">
    <property type="entry name" value="LRR_dom_sf"/>
</dbReference>
<organism evidence="2 3">
    <name type="scientific">Pleomassaria siparia CBS 279.74</name>
    <dbReference type="NCBI Taxonomy" id="1314801"/>
    <lineage>
        <taxon>Eukaryota</taxon>
        <taxon>Fungi</taxon>
        <taxon>Dikarya</taxon>
        <taxon>Ascomycota</taxon>
        <taxon>Pezizomycotina</taxon>
        <taxon>Dothideomycetes</taxon>
        <taxon>Pleosporomycetidae</taxon>
        <taxon>Pleosporales</taxon>
        <taxon>Pleomassariaceae</taxon>
        <taxon>Pleomassaria</taxon>
    </lineage>
</organism>
<evidence type="ECO:0000313" key="2">
    <source>
        <dbReference type="EMBL" id="KAF2710372.1"/>
    </source>
</evidence>